<dbReference type="EMBL" id="BMAT01007415">
    <property type="protein sequence ID" value="GFR63709.1"/>
    <property type="molecule type" value="Genomic_DNA"/>
</dbReference>
<name>A0AAV4ESF3_9GAST</name>
<evidence type="ECO:0000313" key="3">
    <source>
        <dbReference type="Proteomes" id="UP000762676"/>
    </source>
</evidence>
<accession>A0AAV4ESF3</accession>
<keyword evidence="1" id="KW-0732">Signal</keyword>
<feature type="chain" id="PRO_5043573630" evidence="1">
    <location>
        <begin position="24"/>
        <end position="193"/>
    </location>
</feature>
<feature type="signal peptide" evidence="1">
    <location>
        <begin position="1"/>
        <end position="23"/>
    </location>
</feature>
<proteinExistence type="predicted"/>
<dbReference type="Proteomes" id="UP000762676">
    <property type="component" value="Unassembled WGS sequence"/>
</dbReference>
<gene>
    <name evidence="2" type="ORF">ElyMa_003612700</name>
</gene>
<dbReference type="AlphaFoldDB" id="A0AAV4ESF3"/>
<sequence>MLGSKIWKLLLAVSCLLVATTQGLFSNLTQMDEDGASGKPTILVNRSWTTQCSADFLVARHDSITIQFETKGNNSRYKYSGLFGPRLYLSTSLDETFTCDFFNADGTCKLKTGTIDFCSCKMVRPGIFYLTFVKIASMLYSRGSVYVQWRNKDGGNITSDKVLLPEVRCIAEEREEWKSVVRRSSMRPDGSQI</sequence>
<organism evidence="2 3">
    <name type="scientific">Elysia marginata</name>
    <dbReference type="NCBI Taxonomy" id="1093978"/>
    <lineage>
        <taxon>Eukaryota</taxon>
        <taxon>Metazoa</taxon>
        <taxon>Spiralia</taxon>
        <taxon>Lophotrochozoa</taxon>
        <taxon>Mollusca</taxon>
        <taxon>Gastropoda</taxon>
        <taxon>Heterobranchia</taxon>
        <taxon>Euthyneura</taxon>
        <taxon>Panpulmonata</taxon>
        <taxon>Sacoglossa</taxon>
        <taxon>Placobranchoidea</taxon>
        <taxon>Plakobranchidae</taxon>
        <taxon>Elysia</taxon>
    </lineage>
</organism>
<reference evidence="2 3" key="1">
    <citation type="journal article" date="2021" name="Elife">
        <title>Chloroplast acquisition without the gene transfer in kleptoplastic sea slugs, Plakobranchus ocellatus.</title>
        <authorList>
            <person name="Maeda T."/>
            <person name="Takahashi S."/>
            <person name="Yoshida T."/>
            <person name="Shimamura S."/>
            <person name="Takaki Y."/>
            <person name="Nagai Y."/>
            <person name="Toyoda A."/>
            <person name="Suzuki Y."/>
            <person name="Arimoto A."/>
            <person name="Ishii H."/>
            <person name="Satoh N."/>
            <person name="Nishiyama T."/>
            <person name="Hasebe M."/>
            <person name="Maruyama T."/>
            <person name="Minagawa J."/>
            <person name="Obokata J."/>
            <person name="Shigenobu S."/>
        </authorList>
    </citation>
    <scope>NUCLEOTIDE SEQUENCE [LARGE SCALE GENOMIC DNA]</scope>
</reference>
<protein>
    <submittedName>
        <fullName evidence="2">Uncharacterized protein</fullName>
    </submittedName>
</protein>
<keyword evidence="3" id="KW-1185">Reference proteome</keyword>
<evidence type="ECO:0000313" key="2">
    <source>
        <dbReference type="EMBL" id="GFR63709.1"/>
    </source>
</evidence>
<evidence type="ECO:0000256" key="1">
    <source>
        <dbReference type="SAM" id="SignalP"/>
    </source>
</evidence>
<comment type="caution">
    <text evidence="2">The sequence shown here is derived from an EMBL/GenBank/DDBJ whole genome shotgun (WGS) entry which is preliminary data.</text>
</comment>